<dbReference type="GO" id="GO:0008270">
    <property type="term" value="F:zinc ion binding"/>
    <property type="evidence" value="ECO:0007669"/>
    <property type="project" value="UniProtKB-KW"/>
</dbReference>
<keyword evidence="1" id="KW-0479">Metal-binding</keyword>
<evidence type="ECO:0000313" key="3">
    <source>
        <dbReference type="EMBL" id="KRG90281.1"/>
    </source>
</evidence>
<sequence length="121" mass="14191">MVQSYFKKATLLRVTECLEMAMYSVFPVVRYQSERTCHVSYCPLLGEFKCECLRMESTWLPCHHIIIVLLALHFTEFPESLLLDRWNKYAKEQICGTYVDGSSFWNSQLHAKYATLVPISR</sequence>
<evidence type="ECO:0000313" key="4">
    <source>
        <dbReference type="EnsemblPlants" id="KRG90281"/>
    </source>
</evidence>
<keyword evidence="1" id="KW-0862">Zinc</keyword>
<dbReference type="Gramene" id="KRG90281">
    <property type="protein sequence ID" value="KRG90281"/>
    <property type="gene ID" value="GLYMA_20G079500"/>
</dbReference>
<protein>
    <recommendedName>
        <fullName evidence="2">SWIM-type domain-containing protein</fullName>
    </recommendedName>
</protein>
<proteinExistence type="predicted"/>
<keyword evidence="1" id="KW-0863">Zinc-finger</keyword>
<feature type="domain" description="SWIM-type" evidence="2">
    <location>
        <begin position="35"/>
        <end position="73"/>
    </location>
</feature>
<evidence type="ECO:0000259" key="2">
    <source>
        <dbReference type="PROSITE" id="PS50966"/>
    </source>
</evidence>
<evidence type="ECO:0000256" key="1">
    <source>
        <dbReference type="PROSITE-ProRule" id="PRU00325"/>
    </source>
</evidence>
<reference evidence="4" key="2">
    <citation type="submission" date="2018-02" db="UniProtKB">
        <authorList>
            <consortium name="EnsemblPlants"/>
        </authorList>
    </citation>
    <scope>IDENTIFICATION</scope>
    <source>
        <strain evidence="4">Williams 82</strain>
    </source>
</reference>
<evidence type="ECO:0000313" key="5">
    <source>
        <dbReference type="Proteomes" id="UP000008827"/>
    </source>
</evidence>
<organism evidence="3">
    <name type="scientific">Glycine max</name>
    <name type="common">Soybean</name>
    <name type="synonym">Glycine hispida</name>
    <dbReference type="NCBI Taxonomy" id="3847"/>
    <lineage>
        <taxon>Eukaryota</taxon>
        <taxon>Viridiplantae</taxon>
        <taxon>Streptophyta</taxon>
        <taxon>Embryophyta</taxon>
        <taxon>Tracheophyta</taxon>
        <taxon>Spermatophyta</taxon>
        <taxon>Magnoliopsida</taxon>
        <taxon>eudicotyledons</taxon>
        <taxon>Gunneridae</taxon>
        <taxon>Pentapetalae</taxon>
        <taxon>rosids</taxon>
        <taxon>fabids</taxon>
        <taxon>Fabales</taxon>
        <taxon>Fabaceae</taxon>
        <taxon>Papilionoideae</taxon>
        <taxon>50 kb inversion clade</taxon>
        <taxon>NPAAA clade</taxon>
        <taxon>indigoferoid/millettioid clade</taxon>
        <taxon>Phaseoleae</taxon>
        <taxon>Glycine</taxon>
        <taxon>Glycine subgen. Soja</taxon>
    </lineage>
</organism>
<dbReference type="OrthoDB" id="1436827at2759"/>
<keyword evidence="5" id="KW-1185">Reference proteome</keyword>
<dbReference type="InParanoid" id="K7N287"/>
<dbReference type="STRING" id="3847.K7N287"/>
<dbReference type="PaxDb" id="3847-GLYMA20G20036.1"/>
<dbReference type="PROSITE" id="PS50966">
    <property type="entry name" value="ZF_SWIM"/>
    <property type="match status" value="1"/>
</dbReference>
<dbReference type="Proteomes" id="UP000008827">
    <property type="component" value="Chromosome 20"/>
</dbReference>
<name>K7N287_SOYBN</name>
<gene>
    <name evidence="3" type="ORF">GLYMA_20G079500</name>
</gene>
<accession>K7N287</accession>
<dbReference type="EnsemblPlants" id="KRG90281">
    <property type="protein sequence ID" value="KRG90281"/>
    <property type="gene ID" value="GLYMA_20G079500"/>
</dbReference>
<reference evidence="3 4" key="1">
    <citation type="journal article" date="2010" name="Nature">
        <title>Genome sequence of the palaeopolyploid soybean.</title>
        <authorList>
            <person name="Schmutz J."/>
            <person name="Cannon S.B."/>
            <person name="Schlueter J."/>
            <person name="Ma J."/>
            <person name="Mitros T."/>
            <person name="Nelson W."/>
            <person name="Hyten D.L."/>
            <person name="Song Q."/>
            <person name="Thelen J.J."/>
            <person name="Cheng J."/>
            <person name="Xu D."/>
            <person name="Hellsten U."/>
            <person name="May G.D."/>
            <person name="Yu Y."/>
            <person name="Sakurai T."/>
            <person name="Umezawa T."/>
            <person name="Bhattacharyya M.K."/>
            <person name="Sandhu D."/>
            <person name="Valliyodan B."/>
            <person name="Lindquist E."/>
            <person name="Peto M."/>
            <person name="Grant D."/>
            <person name="Shu S."/>
            <person name="Goodstein D."/>
            <person name="Barry K."/>
            <person name="Futrell-Griggs M."/>
            <person name="Abernathy B."/>
            <person name="Du J."/>
            <person name="Tian Z."/>
            <person name="Zhu L."/>
            <person name="Gill N."/>
            <person name="Joshi T."/>
            <person name="Libault M."/>
            <person name="Sethuraman A."/>
            <person name="Zhang X.-C."/>
            <person name="Shinozaki K."/>
            <person name="Nguyen H.T."/>
            <person name="Wing R.A."/>
            <person name="Cregan P."/>
            <person name="Specht J."/>
            <person name="Grimwood J."/>
            <person name="Rokhsar D."/>
            <person name="Stacey G."/>
            <person name="Shoemaker R.C."/>
            <person name="Jackson S.A."/>
        </authorList>
    </citation>
    <scope>NUCLEOTIDE SEQUENCE [LARGE SCALE GENOMIC DNA]</scope>
    <source>
        <strain evidence="4">cv. Williams 82</strain>
        <tissue evidence="3">Callus</tissue>
    </source>
</reference>
<dbReference type="HOGENOM" id="CLU_2042260_0_0_1"/>
<dbReference type="InterPro" id="IPR007527">
    <property type="entry name" value="Znf_SWIM"/>
</dbReference>
<dbReference type="AlphaFoldDB" id="K7N287"/>
<reference evidence="3" key="3">
    <citation type="submission" date="2018-07" db="EMBL/GenBank/DDBJ databases">
        <title>WGS assembly of Glycine max.</title>
        <authorList>
            <person name="Schmutz J."/>
            <person name="Cannon S."/>
            <person name="Schlueter J."/>
            <person name="Ma J."/>
            <person name="Mitros T."/>
            <person name="Nelson W."/>
            <person name="Hyten D."/>
            <person name="Song Q."/>
            <person name="Thelen J."/>
            <person name="Cheng J."/>
            <person name="Xu D."/>
            <person name="Hellsten U."/>
            <person name="May G."/>
            <person name="Yu Y."/>
            <person name="Sakurai T."/>
            <person name="Umezawa T."/>
            <person name="Bhattacharyya M."/>
            <person name="Sandhu D."/>
            <person name="Valliyodan B."/>
            <person name="Lindquist E."/>
            <person name="Peto M."/>
            <person name="Grant D."/>
            <person name="Shu S."/>
            <person name="Goodstein D."/>
            <person name="Barry K."/>
            <person name="Futrell-Griggs M."/>
            <person name="Abernathy B."/>
            <person name="Du J."/>
            <person name="Tian Z."/>
            <person name="Zhu L."/>
            <person name="Gill N."/>
            <person name="Joshi T."/>
            <person name="Libault M."/>
            <person name="Sethuraman A."/>
            <person name="Zhang X."/>
            <person name="Shinozaki K."/>
            <person name="Nguyen H."/>
            <person name="Wing R."/>
            <person name="Cregan P."/>
            <person name="Specht J."/>
            <person name="Grimwood J."/>
            <person name="Rokhsar D."/>
            <person name="Stacey G."/>
            <person name="Shoemaker R."/>
            <person name="Jackson S."/>
        </authorList>
    </citation>
    <scope>NUCLEOTIDE SEQUENCE</scope>
    <source>
        <tissue evidence="3">Callus</tissue>
    </source>
</reference>
<dbReference type="EMBL" id="CM000853">
    <property type="protein sequence ID" value="KRG90281.1"/>
    <property type="molecule type" value="Genomic_DNA"/>
</dbReference>